<dbReference type="PANTHER" id="PTHR43677">
    <property type="entry name" value="SHORT-CHAIN DEHYDROGENASE/REDUCTASE"/>
    <property type="match status" value="1"/>
</dbReference>
<dbReference type="PROSITE" id="PS01162">
    <property type="entry name" value="QOR_ZETA_CRYSTAL"/>
    <property type="match status" value="1"/>
</dbReference>
<dbReference type="AlphaFoldDB" id="A0A822Y143"/>
<dbReference type="InterPro" id="IPR051397">
    <property type="entry name" value="Zn-ADH-like_protein"/>
</dbReference>
<dbReference type="InterPro" id="IPR013154">
    <property type="entry name" value="ADH-like_N"/>
</dbReference>
<comment type="caution">
    <text evidence="2">The sequence shown here is derived from an EMBL/GenBank/DDBJ whole genome shotgun (WGS) entry which is preliminary data.</text>
</comment>
<dbReference type="PANTHER" id="PTHR43677:SF4">
    <property type="entry name" value="QUINONE OXIDOREDUCTASE-LIKE PROTEIN 2"/>
    <property type="match status" value="1"/>
</dbReference>
<dbReference type="EMBL" id="DUZY01000002">
    <property type="protein sequence ID" value="DAD25713.1"/>
    <property type="molecule type" value="Genomic_DNA"/>
</dbReference>
<keyword evidence="3" id="KW-1185">Reference proteome</keyword>
<dbReference type="InterPro" id="IPR002364">
    <property type="entry name" value="Quin_OxRdtase/zeta-crystal_CS"/>
</dbReference>
<dbReference type="Pfam" id="PF00107">
    <property type="entry name" value="ADH_zinc_N"/>
    <property type="match status" value="1"/>
</dbReference>
<dbReference type="InterPro" id="IPR036291">
    <property type="entry name" value="NAD(P)-bd_dom_sf"/>
</dbReference>
<feature type="domain" description="Enoyl reductase (ER)" evidence="1">
    <location>
        <begin position="17"/>
        <end position="319"/>
    </location>
</feature>
<dbReference type="Pfam" id="PF08240">
    <property type="entry name" value="ADH_N"/>
    <property type="match status" value="1"/>
</dbReference>
<dbReference type="SMART" id="SM00829">
    <property type="entry name" value="PKS_ER"/>
    <property type="match status" value="1"/>
</dbReference>
<dbReference type="SUPFAM" id="SSF50129">
    <property type="entry name" value="GroES-like"/>
    <property type="match status" value="1"/>
</dbReference>
<sequence length="327" mass="34651">MEALLCRKIGDPTVPLSEASPIFISTSYPIPVLDSSTAVRVRVKSTSLNYANYLQIVGKYQEKPPLPFIPGSDYSGVVEAVGNEVSKLKIGDRVCSFAALGSFAEYIVADEKELFLVPDGCDLVAAGALLVAFGTSHVALVHRAGLSSGQVLLVLGAAGGVGLSAVQIGKVCGATVIAVARGAEKVQFLKSLGIDHVVDISKGNIFGSVKEFLKARKLKGVDVLYDPVGGNLTKESLKLLNWGANILVIGFASGEVPVIPANIALVKNWTIHGLYWGSYKIHQPGLLKDSVKELLSWLAKGLISINVFHTYGLSEGTQMFRGTICGR</sequence>
<dbReference type="InterPro" id="IPR013149">
    <property type="entry name" value="ADH-like_C"/>
</dbReference>
<evidence type="ECO:0000313" key="2">
    <source>
        <dbReference type="EMBL" id="DAD25713.1"/>
    </source>
</evidence>
<dbReference type="GO" id="GO:0016491">
    <property type="term" value="F:oxidoreductase activity"/>
    <property type="evidence" value="ECO:0007669"/>
    <property type="project" value="InterPro"/>
</dbReference>
<dbReference type="Proteomes" id="UP000607653">
    <property type="component" value="Unassembled WGS sequence"/>
</dbReference>
<dbReference type="SUPFAM" id="SSF51735">
    <property type="entry name" value="NAD(P)-binding Rossmann-fold domains"/>
    <property type="match status" value="1"/>
</dbReference>
<dbReference type="Gene3D" id="3.90.180.10">
    <property type="entry name" value="Medium-chain alcohol dehydrogenases, catalytic domain"/>
    <property type="match status" value="1"/>
</dbReference>
<dbReference type="Gene3D" id="3.40.50.720">
    <property type="entry name" value="NAD(P)-binding Rossmann-like Domain"/>
    <property type="match status" value="1"/>
</dbReference>
<gene>
    <name evidence="2" type="ORF">HUJ06_027180</name>
</gene>
<dbReference type="GO" id="GO:0008270">
    <property type="term" value="F:zinc ion binding"/>
    <property type="evidence" value="ECO:0007669"/>
    <property type="project" value="InterPro"/>
</dbReference>
<evidence type="ECO:0000313" key="3">
    <source>
        <dbReference type="Proteomes" id="UP000607653"/>
    </source>
</evidence>
<reference evidence="2 3" key="1">
    <citation type="journal article" date="2020" name="Mol. Biol. Evol.">
        <title>Distinct Expression and Methylation Patterns for Genes with Different Fates following a Single Whole-Genome Duplication in Flowering Plants.</title>
        <authorList>
            <person name="Shi T."/>
            <person name="Rahmani R.S."/>
            <person name="Gugger P.F."/>
            <person name="Wang M."/>
            <person name="Li H."/>
            <person name="Zhang Y."/>
            <person name="Li Z."/>
            <person name="Wang Q."/>
            <person name="Van de Peer Y."/>
            <person name="Marchal K."/>
            <person name="Chen J."/>
        </authorList>
    </citation>
    <scope>NUCLEOTIDE SEQUENCE [LARGE SCALE GENOMIC DNA]</scope>
    <source>
        <tissue evidence="2">Leaf</tissue>
    </source>
</reference>
<name>A0A822Y143_NELNU</name>
<dbReference type="CDD" id="cd08241">
    <property type="entry name" value="QOR1"/>
    <property type="match status" value="1"/>
</dbReference>
<dbReference type="InterPro" id="IPR020843">
    <property type="entry name" value="ER"/>
</dbReference>
<proteinExistence type="predicted"/>
<accession>A0A822Y143</accession>
<evidence type="ECO:0000259" key="1">
    <source>
        <dbReference type="SMART" id="SM00829"/>
    </source>
</evidence>
<organism evidence="2 3">
    <name type="scientific">Nelumbo nucifera</name>
    <name type="common">Sacred lotus</name>
    <dbReference type="NCBI Taxonomy" id="4432"/>
    <lineage>
        <taxon>Eukaryota</taxon>
        <taxon>Viridiplantae</taxon>
        <taxon>Streptophyta</taxon>
        <taxon>Embryophyta</taxon>
        <taxon>Tracheophyta</taxon>
        <taxon>Spermatophyta</taxon>
        <taxon>Magnoliopsida</taxon>
        <taxon>Proteales</taxon>
        <taxon>Nelumbonaceae</taxon>
        <taxon>Nelumbo</taxon>
    </lineage>
</organism>
<dbReference type="InterPro" id="IPR011032">
    <property type="entry name" value="GroES-like_sf"/>
</dbReference>
<protein>
    <recommendedName>
        <fullName evidence="1">Enoyl reductase (ER) domain-containing protein</fullName>
    </recommendedName>
</protein>